<accession>A0A9P9FP55</accession>
<dbReference type="InterPro" id="IPR019821">
    <property type="entry name" value="Kinesin_motor_CS"/>
</dbReference>
<evidence type="ECO:0000256" key="2">
    <source>
        <dbReference type="ARBA" id="ARBA00022840"/>
    </source>
</evidence>
<keyword evidence="7" id="KW-0378">Hydrolase</keyword>
<dbReference type="PANTHER" id="PTHR47969">
    <property type="entry name" value="CHROMOSOME-ASSOCIATED KINESIN KIF4A-RELATED"/>
    <property type="match status" value="1"/>
</dbReference>
<dbReference type="GO" id="GO:0005874">
    <property type="term" value="C:microtubule"/>
    <property type="evidence" value="ECO:0007669"/>
    <property type="project" value="UniProtKB-KW"/>
</dbReference>
<feature type="compositionally biased region" description="Low complexity" evidence="5">
    <location>
        <begin position="21"/>
        <end position="33"/>
    </location>
</feature>
<dbReference type="GO" id="GO:0051231">
    <property type="term" value="P:spindle elongation"/>
    <property type="evidence" value="ECO:0007669"/>
    <property type="project" value="TreeGrafter"/>
</dbReference>
<feature type="region of interest" description="Disordered" evidence="5">
    <location>
        <begin position="460"/>
        <end position="487"/>
    </location>
</feature>
<dbReference type="GO" id="GO:0005875">
    <property type="term" value="C:microtubule associated complex"/>
    <property type="evidence" value="ECO:0007669"/>
    <property type="project" value="TreeGrafter"/>
</dbReference>
<dbReference type="Pfam" id="PF00225">
    <property type="entry name" value="Kinesin"/>
    <property type="match status" value="1"/>
</dbReference>
<dbReference type="PROSITE" id="PS00411">
    <property type="entry name" value="KINESIN_MOTOR_1"/>
    <property type="match status" value="1"/>
</dbReference>
<dbReference type="GO" id="GO:0016787">
    <property type="term" value="F:hydrolase activity"/>
    <property type="evidence" value="ECO:0007669"/>
    <property type="project" value="UniProtKB-KW"/>
</dbReference>
<dbReference type="GO" id="GO:0003777">
    <property type="term" value="F:microtubule motor activity"/>
    <property type="evidence" value="ECO:0007669"/>
    <property type="project" value="InterPro"/>
</dbReference>
<reference evidence="7" key="1">
    <citation type="journal article" date="2021" name="Nat. Commun.">
        <title>Genetic determinants of endophytism in the Arabidopsis root mycobiome.</title>
        <authorList>
            <person name="Mesny F."/>
            <person name="Miyauchi S."/>
            <person name="Thiergart T."/>
            <person name="Pickel B."/>
            <person name="Atanasova L."/>
            <person name="Karlsson M."/>
            <person name="Huettel B."/>
            <person name="Barry K.W."/>
            <person name="Haridas S."/>
            <person name="Chen C."/>
            <person name="Bauer D."/>
            <person name="Andreopoulos W."/>
            <person name="Pangilinan J."/>
            <person name="LaButti K."/>
            <person name="Riley R."/>
            <person name="Lipzen A."/>
            <person name="Clum A."/>
            <person name="Drula E."/>
            <person name="Henrissat B."/>
            <person name="Kohler A."/>
            <person name="Grigoriev I.V."/>
            <person name="Martin F.M."/>
            <person name="Hacquard S."/>
        </authorList>
    </citation>
    <scope>NUCLEOTIDE SEQUENCE</scope>
    <source>
        <strain evidence="7">MPI-CAGE-AT-0147</strain>
    </source>
</reference>
<dbReference type="PRINTS" id="PR00380">
    <property type="entry name" value="KINESINHEAVY"/>
</dbReference>
<dbReference type="AlphaFoldDB" id="A0A9P9FP55"/>
<evidence type="ECO:0000313" key="8">
    <source>
        <dbReference type="Proteomes" id="UP000738349"/>
    </source>
</evidence>
<dbReference type="OrthoDB" id="3176171at2759"/>
<keyword evidence="3 4" id="KW-0505">Motor protein</keyword>
<keyword evidence="1 3" id="KW-0547">Nucleotide-binding</keyword>
<dbReference type="GO" id="GO:0005524">
    <property type="term" value="F:ATP binding"/>
    <property type="evidence" value="ECO:0007669"/>
    <property type="project" value="UniProtKB-UniRule"/>
</dbReference>
<dbReference type="InterPro" id="IPR027640">
    <property type="entry name" value="Kinesin-like_fam"/>
</dbReference>
<dbReference type="InterPro" id="IPR036961">
    <property type="entry name" value="Kinesin_motor_dom_sf"/>
</dbReference>
<evidence type="ECO:0000256" key="4">
    <source>
        <dbReference type="RuleBase" id="RU000394"/>
    </source>
</evidence>
<evidence type="ECO:0000256" key="3">
    <source>
        <dbReference type="PROSITE-ProRule" id="PRU00283"/>
    </source>
</evidence>
<feature type="region of interest" description="Disordered" evidence="5">
    <location>
        <begin position="19"/>
        <end position="40"/>
    </location>
</feature>
<dbReference type="PANTHER" id="PTHR47969:SF9">
    <property type="entry name" value="KINESIN-LIKE PROTEIN"/>
    <property type="match status" value="1"/>
</dbReference>
<keyword evidence="4" id="KW-0493">Microtubule</keyword>
<dbReference type="Proteomes" id="UP000738349">
    <property type="component" value="Unassembled WGS sequence"/>
</dbReference>
<dbReference type="PROSITE" id="PS50067">
    <property type="entry name" value="KINESIN_MOTOR_2"/>
    <property type="match status" value="1"/>
</dbReference>
<dbReference type="GO" id="GO:0007052">
    <property type="term" value="P:mitotic spindle organization"/>
    <property type="evidence" value="ECO:0007669"/>
    <property type="project" value="TreeGrafter"/>
</dbReference>
<evidence type="ECO:0000256" key="5">
    <source>
        <dbReference type="SAM" id="MobiDB-lite"/>
    </source>
</evidence>
<dbReference type="EMBL" id="JAGMUV010000003">
    <property type="protein sequence ID" value="KAH7165976.1"/>
    <property type="molecule type" value="Genomic_DNA"/>
</dbReference>
<organism evidence="7 8">
    <name type="scientific">Dactylonectria macrodidyma</name>
    <dbReference type="NCBI Taxonomy" id="307937"/>
    <lineage>
        <taxon>Eukaryota</taxon>
        <taxon>Fungi</taxon>
        <taxon>Dikarya</taxon>
        <taxon>Ascomycota</taxon>
        <taxon>Pezizomycotina</taxon>
        <taxon>Sordariomycetes</taxon>
        <taxon>Hypocreomycetidae</taxon>
        <taxon>Hypocreales</taxon>
        <taxon>Nectriaceae</taxon>
        <taxon>Dactylonectria</taxon>
    </lineage>
</organism>
<evidence type="ECO:0000256" key="1">
    <source>
        <dbReference type="ARBA" id="ARBA00022741"/>
    </source>
</evidence>
<evidence type="ECO:0000259" key="6">
    <source>
        <dbReference type="PROSITE" id="PS50067"/>
    </source>
</evidence>
<comment type="caution">
    <text evidence="7">The sequence shown here is derived from an EMBL/GenBank/DDBJ whole genome shotgun (WGS) entry which is preliminary data.</text>
</comment>
<name>A0A9P9FP55_9HYPO</name>
<dbReference type="SUPFAM" id="SSF52540">
    <property type="entry name" value="P-loop containing nucleoside triphosphate hydrolases"/>
    <property type="match status" value="1"/>
</dbReference>
<keyword evidence="2 3" id="KW-0067">ATP-binding</keyword>
<proteinExistence type="inferred from homology"/>
<feature type="binding site" evidence="3">
    <location>
        <begin position="130"/>
        <end position="137"/>
    </location>
    <ligand>
        <name>ATP</name>
        <dbReference type="ChEBI" id="CHEBI:30616"/>
    </ligand>
</feature>
<dbReference type="InterPro" id="IPR027417">
    <property type="entry name" value="P-loop_NTPase"/>
</dbReference>
<gene>
    <name evidence="7" type="ORF">EDB81DRAFT_918161</name>
</gene>
<feature type="domain" description="Kinesin motor" evidence="6">
    <location>
        <begin position="38"/>
        <end position="369"/>
    </location>
</feature>
<sequence length="606" mass="66434">MEQFIAENSGRYQSLVKAFKPPKSSRSASASAPTPTPGMVVTTRLRPLLDDETAAKLPPALFPRSSQPGVLDVHELRQSALGPPQLKSANFQVDRVYDADSNTENIYHDVVKPLVPWAWNGGIGTLFAYGQTGSGKTYTISHLERLVAEELLSGSLEGQRNVYVTIIELAGNAAHDLLNTRRPVSILEDSFGITQLTGALEHQVTTADEMLALIDTATAFRRTESTVKNDASSRSHAICRIRVQNLAAPEAEDGVLYLIDLAGSEAARDSAAHGAQRMKETREINTSLSVLKDCIRGKAESDALAGSSSKRKPHVPFRQSALTKVLKHVFDPAALRPCQTVVVACVNPCLADVGPSKNTLRYAETLRVLVPKAKPMRYDPKSPRTWTNERLREWVTENSGTPPIDASILAPTESGAQLLRLPTPEFESRCLKTTGVTPEQTKAFWSKFWQMHIDAQHASAKATEVPESDTMDLLQRSSSQDPNPKALSVPFKERIRPGMAIKWTPPPGFPMTLPGMNMAVVLCPAPAVAESVKDVLGNQVNLGQEDKKAETAPKGVRYLCAIVTPAVMSEAYDVHLWRQIVVEDTQMDAEVFLEYDIATRYYYIAI</sequence>
<dbReference type="Gene3D" id="3.40.850.10">
    <property type="entry name" value="Kinesin motor domain"/>
    <property type="match status" value="1"/>
</dbReference>
<comment type="similarity">
    <text evidence="3 4">Belongs to the TRAFAC class myosin-kinesin ATPase superfamily. Kinesin family.</text>
</comment>
<dbReference type="SMART" id="SM00129">
    <property type="entry name" value="KISc"/>
    <property type="match status" value="1"/>
</dbReference>
<dbReference type="InterPro" id="IPR001752">
    <property type="entry name" value="Kinesin_motor_dom"/>
</dbReference>
<dbReference type="GO" id="GO:0008017">
    <property type="term" value="F:microtubule binding"/>
    <property type="evidence" value="ECO:0007669"/>
    <property type="project" value="InterPro"/>
</dbReference>
<keyword evidence="8" id="KW-1185">Reference proteome</keyword>
<protein>
    <recommendedName>
        <fullName evidence="4">Kinesin-like protein</fullName>
    </recommendedName>
</protein>
<evidence type="ECO:0000313" key="7">
    <source>
        <dbReference type="EMBL" id="KAH7165976.1"/>
    </source>
</evidence>
<dbReference type="GO" id="GO:0007018">
    <property type="term" value="P:microtubule-based movement"/>
    <property type="evidence" value="ECO:0007669"/>
    <property type="project" value="InterPro"/>
</dbReference>